<dbReference type="eggNOG" id="COG4704">
    <property type="taxonomic scope" value="Bacteria"/>
</dbReference>
<reference evidence="2 3" key="1">
    <citation type="journal article" date="2011" name="J. Bacteriol.">
        <title>Genome sequence of the ethanol-producing Zymomonas mobilis subsp. mobilis lectotype strain ATCC 10988.</title>
        <authorList>
            <person name="Pappas K.M."/>
            <person name="Kouvelis V.N."/>
            <person name="Saunders E."/>
            <person name="Brettin T.S."/>
            <person name="Bruce D."/>
            <person name="Detter C."/>
            <person name="Balakireva M."/>
            <person name="Han C.S."/>
            <person name="Savvakis G."/>
            <person name="Kyrpides N.C."/>
            <person name="Typas M.A."/>
        </authorList>
    </citation>
    <scope>NUCLEOTIDE SEQUENCE [LARGE SCALE GENOMIC DNA]</scope>
    <source>
        <strain evidence="3">ATCC 10988 / DSM 424 / CCUG 17860 / LMG 404 / NCIMB 8938 / NRRL B-806 / ZM1</strain>
    </source>
</reference>
<name>A0A0H3G8P4_ZYMMA</name>
<dbReference type="InterPro" id="IPR018673">
    <property type="entry name" value="DUF2141"/>
</dbReference>
<evidence type="ECO:0000313" key="3">
    <source>
        <dbReference type="Proteomes" id="UP000001494"/>
    </source>
</evidence>
<evidence type="ECO:0000313" key="2">
    <source>
        <dbReference type="EMBL" id="AEH63527.1"/>
    </source>
</evidence>
<sequence length="179" mass="19106" precursor="true">MLKLTAFIASIPLIIGVNAANAAILGADAAACQKGGQKPAILVHVEGLKNRSGTLRVQAYDADQKVYFEKGKYLTRVETPLPQEGNIDVCLTVPKAGDYTVLVRHKNGDTDREDGGGFSGNPSMSLMDVALKHKPPLKASTITVGNGVLDIKIIMKYIQGLSFKPIASLDDKKNSEGTR</sequence>
<dbReference type="HOGENOM" id="CLU_133829_0_0_5"/>
<feature type="chain" id="PRO_5002609915" description="DUF2141 domain-containing protein" evidence="1">
    <location>
        <begin position="23"/>
        <end position="179"/>
    </location>
</feature>
<proteinExistence type="predicted"/>
<dbReference type="RefSeq" id="WP_014501227.1">
    <property type="nucleotide sequence ID" value="NC_017262.1"/>
</dbReference>
<evidence type="ECO:0000256" key="1">
    <source>
        <dbReference type="SAM" id="SignalP"/>
    </source>
</evidence>
<dbReference type="KEGG" id="zmm:Zmob_1714"/>
<dbReference type="EMBL" id="CP002850">
    <property type="protein sequence ID" value="AEH63527.1"/>
    <property type="molecule type" value="Genomic_DNA"/>
</dbReference>
<dbReference type="OrthoDB" id="7189112at2"/>
<accession>A0A0H3G8P4</accession>
<dbReference type="AlphaFoldDB" id="A0A0H3G8P4"/>
<keyword evidence="1" id="KW-0732">Signal</keyword>
<dbReference type="Proteomes" id="UP000001494">
    <property type="component" value="Chromosome"/>
</dbReference>
<dbReference type="Pfam" id="PF09912">
    <property type="entry name" value="DUF2141"/>
    <property type="match status" value="1"/>
</dbReference>
<evidence type="ECO:0008006" key="4">
    <source>
        <dbReference type="Google" id="ProtNLM"/>
    </source>
</evidence>
<dbReference type="GeneID" id="79905243"/>
<protein>
    <recommendedName>
        <fullName evidence="4">DUF2141 domain-containing protein</fullName>
    </recommendedName>
</protein>
<feature type="signal peptide" evidence="1">
    <location>
        <begin position="1"/>
        <end position="22"/>
    </location>
</feature>
<gene>
    <name evidence="2" type="ordered locus">Zmob_1714</name>
</gene>
<organism evidence="2 3">
    <name type="scientific">Zymomonas mobilis subsp. mobilis (strain ATCC 10988 / DSM 424 / LMG 404 / NCIMB 8938 / NRRL B-806 / ZM1)</name>
    <dbReference type="NCBI Taxonomy" id="555217"/>
    <lineage>
        <taxon>Bacteria</taxon>
        <taxon>Pseudomonadati</taxon>
        <taxon>Pseudomonadota</taxon>
        <taxon>Alphaproteobacteria</taxon>
        <taxon>Sphingomonadales</taxon>
        <taxon>Zymomonadaceae</taxon>
        <taxon>Zymomonas</taxon>
    </lineage>
</organism>